<dbReference type="GO" id="GO:0046872">
    <property type="term" value="F:metal ion binding"/>
    <property type="evidence" value="ECO:0007669"/>
    <property type="project" value="InterPro"/>
</dbReference>
<feature type="compositionally biased region" description="Low complexity" evidence="7">
    <location>
        <begin position="383"/>
        <end position="394"/>
    </location>
</feature>
<comment type="caution">
    <text evidence="5">Lacks conserved residue(s) required for the propagation of feature annotation.</text>
</comment>
<dbReference type="PROSITE" id="PS50975">
    <property type="entry name" value="ATP_GRASP"/>
    <property type="match status" value="1"/>
</dbReference>
<dbReference type="NCBIfam" id="NF004676">
    <property type="entry name" value="PRK06019.1-2"/>
    <property type="match status" value="1"/>
</dbReference>
<dbReference type="GO" id="GO:0005829">
    <property type="term" value="C:cytosol"/>
    <property type="evidence" value="ECO:0007669"/>
    <property type="project" value="TreeGrafter"/>
</dbReference>
<comment type="similarity">
    <text evidence="5 6">Belongs to the PurK/PurT family.</text>
</comment>
<dbReference type="SUPFAM" id="SSF55821">
    <property type="entry name" value="YrdC/RibB"/>
    <property type="match status" value="1"/>
</dbReference>
<dbReference type="SUPFAM" id="SSF56059">
    <property type="entry name" value="Glutathione synthetase ATP-binding domain-like"/>
    <property type="match status" value="1"/>
</dbReference>
<dbReference type="InterPro" id="IPR040686">
    <property type="entry name" value="PurK_C"/>
</dbReference>
<feature type="region of interest" description="Disordered" evidence="7">
    <location>
        <begin position="360"/>
        <end position="394"/>
    </location>
</feature>
<feature type="binding site" evidence="5">
    <location>
        <position position="150"/>
    </location>
    <ligand>
        <name>ATP</name>
        <dbReference type="ChEBI" id="CHEBI:30616"/>
    </ligand>
</feature>
<dbReference type="InterPro" id="IPR011054">
    <property type="entry name" value="Rudment_hybrid_motif"/>
</dbReference>
<comment type="subunit">
    <text evidence="5 6">Homodimer.</text>
</comment>
<dbReference type="Pfam" id="PF03481">
    <property type="entry name" value="Sua5_C"/>
    <property type="match status" value="1"/>
</dbReference>
<dbReference type="NCBIfam" id="TIGR01161">
    <property type="entry name" value="purK"/>
    <property type="match status" value="1"/>
</dbReference>
<dbReference type="InterPro" id="IPR038385">
    <property type="entry name" value="Sua5/YwlC_C"/>
</dbReference>
<evidence type="ECO:0000313" key="10">
    <source>
        <dbReference type="EMBL" id="CAB3899789.1"/>
    </source>
</evidence>
<dbReference type="InterPro" id="IPR011761">
    <property type="entry name" value="ATP-grasp"/>
</dbReference>
<reference evidence="10 11" key="1">
    <citation type="submission" date="2020-04" db="EMBL/GenBank/DDBJ databases">
        <authorList>
            <person name="De Canck E."/>
        </authorList>
    </citation>
    <scope>NUCLEOTIDE SEQUENCE [LARGE SCALE GENOMIC DNA]</scope>
    <source>
        <strain evidence="10 11">LMG 26788</strain>
    </source>
</reference>
<evidence type="ECO:0000256" key="6">
    <source>
        <dbReference type="RuleBase" id="RU361200"/>
    </source>
</evidence>
<comment type="catalytic activity">
    <reaction evidence="5 6">
        <text>5-amino-1-(5-phospho-beta-D-ribosyl)imidazole + hydrogencarbonate + ATP = 5-carboxyamino-1-(5-phospho-D-ribosyl)imidazole + ADP + phosphate + 2 H(+)</text>
        <dbReference type="Rhea" id="RHEA:19317"/>
        <dbReference type="ChEBI" id="CHEBI:15378"/>
        <dbReference type="ChEBI" id="CHEBI:17544"/>
        <dbReference type="ChEBI" id="CHEBI:30616"/>
        <dbReference type="ChEBI" id="CHEBI:43474"/>
        <dbReference type="ChEBI" id="CHEBI:58730"/>
        <dbReference type="ChEBI" id="CHEBI:137981"/>
        <dbReference type="ChEBI" id="CHEBI:456216"/>
        <dbReference type="EC" id="6.3.4.18"/>
    </reaction>
</comment>
<evidence type="ECO:0000256" key="3">
    <source>
        <dbReference type="ARBA" id="ARBA00022755"/>
    </source>
</evidence>
<evidence type="ECO:0000256" key="4">
    <source>
        <dbReference type="ARBA" id="ARBA00022840"/>
    </source>
</evidence>
<evidence type="ECO:0000259" key="8">
    <source>
        <dbReference type="PROSITE" id="PS50975"/>
    </source>
</evidence>
<dbReference type="NCBIfam" id="NF004679">
    <property type="entry name" value="PRK06019.1-5"/>
    <property type="match status" value="1"/>
</dbReference>
<dbReference type="GO" id="GO:0005524">
    <property type="term" value="F:ATP binding"/>
    <property type="evidence" value="ECO:0007669"/>
    <property type="project" value="UniProtKB-UniRule"/>
</dbReference>
<organism evidence="10 11">
    <name type="scientific">Achromobacter pulmonis</name>
    <dbReference type="NCBI Taxonomy" id="1389932"/>
    <lineage>
        <taxon>Bacteria</taxon>
        <taxon>Pseudomonadati</taxon>
        <taxon>Pseudomonadota</taxon>
        <taxon>Betaproteobacteria</taxon>
        <taxon>Burkholderiales</taxon>
        <taxon>Alcaligenaceae</taxon>
        <taxon>Achromobacter</taxon>
    </lineage>
</organism>
<evidence type="ECO:0000256" key="2">
    <source>
        <dbReference type="ARBA" id="ARBA00022741"/>
    </source>
</evidence>
<feature type="domain" description="YrdC-like" evidence="9">
    <location>
        <begin position="396"/>
        <end position="596"/>
    </location>
</feature>
<keyword evidence="11" id="KW-1185">Reference proteome</keyword>
<sequence>MTQSTAFTIAPGGWLGLLGGGQLGRMFCHAAQSLGYKVAVLDPAAECPAGMVADLHIQAAYDDEDGLARLAQTCQAVTTEFENVPADSLRALATRCRVSPAADAVAIVQDRIAEKAFIASQGIAVAPHAAIRSEADLRAAPDSLFPGILKVARLGYDGKGQARIDTREAALAAFAEFGGVACVLEALMPLDYEISVVIARGFDGASVVFPVARNVHRDGILAVSTAAPVKLDAAHAERQAQATAAAQAIAQGLGYHGVLCVEFFVLKDGSLIVNEIAPRPHNSGHYTMDACVTSQFEQQARAMAGLPLGATDLLAPAVMLNLLGDIWYAAATGDAQREPDWAAALAVPTAKLHLYGKREARRRCNRPRPMPPGSPPPWACRRPSNAMPASPDSASAADIADAARRLLAGELVAFPTETVYGLGADAENPQAVARIYAAKGRPANHPVIVHIAPQGDLSYWAAEVPPEARLLIDAFWPGPLTLILKRAPHIADTVSGGQDSIGIRCPSHPVAQALLAAFAAGKPNGQGGVAAPSANKFGQVSPTRADHVRGEFPDEVAAGMPVLEGGASEVGIESTILDLSRLDRGAGPVLLRPGHIGAAQIEAVLGVQVFAPDAAAPRASGTLKAHYAPRTALELASDARLQAVLQGRGLPPGKVVVVAYTPPPAACDARIQWQQVPADPARYAQALYALLRDLDGRGFERIIVQAPPADDAWHAVNDRIGRAAAAFTLDTTDL</sequence>
<dbReference type="Gene3D" id="3.30.1490.20">
    <property type="entry name" value="ATP-grasp fold, A domain"/>
    <property type="match status" value="1"/>
</dbReference>
<dbReference type="FunFam" id="3.30.1490.20:FF:000015">
    <property type="entry name" value="N5-carboxyaminoimidazole ribonucleotide synthase"/>
    <property type="match status" value="1"/>
</dbReference>
<dbReference type="Pfam" id="PF17769">
    <property type="entry name" value="PurK_C"/>
    <property type="match status" value="1"/>
</dbReference>
<dbReference type="PANTHER" id="PTHR11609">
    <property type="entry name" value="PURINE BIOSYNTHESIS PROTEIN 6/7, PUR6/7"/>
    <property type="match status" value="1"/>
</dbReference>
<feature type="binding site" evidence="5">
    <location>
        <position position="111"/>
    </location>
    <ligand>
        <name>ATP</name>
        <dbReference type="ChEBI" id="CHEBI:30616"/>
    </ligand>
</feature>
<dbReference type="HAMAP" id="MF_01928">
    <property type="entry name" value="PurK"/>
    <property type="match status" value="1"/>
</dbReference>
<dbReference type="NCBIfam" id="NF004677">
    <property type="entry name" value="PRK06019.1-3"/>
    <property type="match status" value="1"/>
</dbReference>
<dbReference type="GO" id="GO:0004638">
    <property type="term" value="F:phosphoribosylaminoimidazole carboxylase activity"/>
    <property type="evidence" value="ECO:0007669"/>
    <property type="project" value="InterPro"/>
</dbReference>
<dbReference type="EC" id="6.3.4.18" evidence="5 6"/>
<dbReference type="GO" id="GO:0034028">
    <property type="term" value="F:5-(carboxyamino)imidazole ribonucleotide synthase activity"/>
    <property type="evidence" value="ECO:0007669"/>
    <property type="project" value="UniProtKB-UniRule"/>
</dbReference>
<comment type="function">
    <text evidence="6">Catalyzes the ATP-dependent conversion of 5-aminoimidazole ribonucleotide (AIR) and HCO(3)- to N5-carboxyaminoimidazole ribonucleotide (N5-CAIR).</text>
</comment>
<dbReference type="Gene3D" id="3.40.50.11030">
    <property type="entry name" value="Threonylcarbamoyl-AMP synthase, C-terminal domain"/>
    <property type="match status" value="1"/>
</dbReference>
<dbReference type="PROSITE" id="PS51163">
    <property type="entry name" value="YRDC"/>
    <property type="match status" value="1"/>
</dbReference>
<dbReference type="Proteomes" id="UP000494203">
    <property type="component" value="Unassembled WGS sequence"/>
</dbReference>
<dbReference type="GO" id="GO:0006189">
    <property type="term" value="P:'de novo' IMP biosynthetic process"/>
    <property type="evidence" value="ECO:0007669"/>
    <property type="project" value="UniProtKB-UniRule"/>
</dbReference>
<evidence type="ECO:0000256" key="5">
    <source>
        <dbReference type="HAMAP-Rule" id="MF_01928"/>
    </source>
</evidence>
<comment type="function">
    <text evidence="5">Catalyzes the ATP-dependent conversion of 5-aminoimidazole ribonucleotide (AIR) and HCO(3)(-) to N5-carboxyaminoimidazole ribonucleotide (N5-CAIR).</text>
</comment>
<evidence type="ECO:0000256" key="1">
    <source>
        <dbReference type="ARBA" id="ARBA00022598"/>
    </source>
</evidence>
<keyword evidence="2 5" id="KW-0547">Nucleotide-binding</keyword>
<dbReference type="InterPro" id="IPR054350">
    <property type="entry name" value="PurT/PurK_preATP-grasp"/>
</dbReference>
<evidence type="ECO:0000259" key="9">
    <source>
        <dbReference type="PROSITE" id="PS51163"/>
    </source>
</evidence>
<feature type="binding site" evidence="5">
    <location>
        <position position="193"/>
    </location>
    <ligand>
        <name>ATP</name>
        <dbReference type="ChEBI" id="CHEBI:30616"/>
    </ligand>
</feature>
<proteinExistence type="inferred from homology"/>
<dbReference type="Pfam" id="PF02222">
    <property type="entry name" value="ATP-grasp"/>
    <property type="match status" value="1"/>
</dbReference>
<evidence type="ECO:0000313" key="11">
    <source>
        <dbReference type="Proteomes" id="UP000494203"/>
    </source>
</evidence>
<dbReference type="InterPro" id="IPR006070">
    <property type="entry name" value="Sua5-like_dom"/>
</dbReference>
<comment type="pathway">
    <text evidence="5 6">Purine metabolism; IMP biosynthesis via de novo pathway; 5-amino-1-(5-phospho-D-ribosyl)imidazole-4-carboxylate from 5-amino-1-(5-phospho-D-ribosyl)imidazole (N5-CAIR route): step 1/2.</text>
</comment>
<dbReference type="AlphaFoldDB" id="A0A6S7EAB2"/>
<feature type="compositionally biased region" description="Pro residues" evidence="7">
    <location>
        <begin position="368"/>
        <end position="378"/>
    </location>
</feature>
<keyword evidence="4 5" id="KW-0067">ATP-binding</keyword>
<dbReference type="InterPro" id="IPR013815">
    <property type="entry name" value="ATP_grasp_subdomain_1"/>
</dbReference>
<gene>
    <name evidence="5 6 10" type="primary">purK</name>
    <name evidence="10" type="ORF">LMG26788_04219</name>
</gene>
<evidence type="ECO:0000256" key="7">
    <source>
        <dbReference type="SAM" id="MobiDB-lite"/>
    </source>
</evidence>
<dbReference type="PANTHER" id="PTHR11609:SF5">
    <property type="entry name" value="PHOSPHORIBOSYLAMINOIMIDAZOLE CARBOXYLASE"/>
    <property type="match status" value="1"/>
</dbReference>
<dbReference type="InterPro" id="IPR016185">
    <property type="entry name" value="PreATP-grasp_dom_sf"/>
</dbReference>
<accession>A0A6S7EAB2</accession>
<dbReference type="InterPro" id="IPR003135">
    <property type="entry name" value="ATP-grasp_carboxylate-amine"/>
</dbReference>
<feature type="binding site" evidence="5">
    <location>
        <position position="216"/>
    </location>
    <ligand>
        <name>ATP</name>
        <dbReference type="ChEBI" id="CHEBI:30616"/>
    </ligand>
</feature>
<dbReference type="InterPro" id="IPR017945">
    <property type="entry name" value="DHBP_synth_RibB-like_a/b_dom"/>
</dbReference>
<dbReference type="Pfam" id="PF22660">
    <property type="entry name" value="RS_preATP-grasp-like"/>
    <property type="match status" value="1"/>
</dbReference>
<dbReference type="Gene3D" id="3.40.50.20">
    <property type="match status" value="1"/>
</dbReference>
<dbReference type="InterPro" id="IPR005875">
    <property type="entry name" value="PurK"/>
</dbReference>
<keyword evidence="1 5" id="KW-0436">Ligase</keyword>
<dbReference type="Gene3D" id="3.30.470.20">
    <property type="entry name" value="ATP-grasp fold, B domain"/>
    <property type="match status" value="1"/>
</dbReference>
<feature type="binding site" evidence="5">
    <location>
        <begin position="155"/>
        <end position="161"/>
    </location>
    <ligand>
        <name>ATP</name>
        <dbReference type="ChEBI" id="CHEBI:30616"/>
    </ligand>
</feature>
<dbReference type="Pfam" id="PF01300">
    <property type="entry name" value="Sua5_yciO_yrdC"/>
    <property type="match status" value="1"/>
</dbReference>
<keyword evidence="3 5" id="KW-0658">Purine biosynthesis</keyword>
<feature type="binding site" evidence="5">
    <location>
        <begin position="274"/>
        <end position="275"/>
    </location>
    <ligand>
        <name>ATP</name>
        <dbReference type="ChEBI" id="CHEBI:30616"/>
    </ligand>
</feature>
<dbReference type="SUPFAM" id="SSF52440">
    <property type="entry name" value="PreATP-grasp domain"/>
    <property type="match status" value="1"/>
</dbReference>
<protein>
    <recommendedName>
        <fullName evidence="5 6">N5-carboxyaminoimidazole ribonucleotide synthase</fullName>
        <shortName evidence="5 6">N5-CAIR synthase</shortName>
        <ecNumber evidence="5 6">6.3.4.18</ecNumber>
    </recommendedName>
    <alternativeName>
        <fullName evidence="5 6">5-(carboxyamino)imidazole ribonucleotide synthetase</fullName>
    </alternativeName>
</protein>
<dbReference type="EMBL" id="CADIKZ010000012">
    <property type="protein sequence ID" value="CAB3899789.1"/>
    <property type="molecule type" value="Genomic_DNA"/>
</dbReference>
<feature type="domain" description="ATP-grasp" evidence="8">
    <location>
        <begin position="115"/>
        <end position="304"/>
    </location>
</feature>
<dbReference type="SUPFAM" id="SSF51246">
    <property type="entry name" value="Rudiment single hybrid motif"/>
    <property type="match status" value="1"/>
</dbReference>
<name>A0A6S7EAB2_9BURK</name>
<dbReference type="Gene3D" id="3.90.870.10">
    <property type="entry name" value="DHBP synthase"/>
    <property type="match status" value="1"/>
</dbReference>
<dbReference type="NCBIfam" id="TIGR00057">
    <property type="entry name" value="L-threonylcarbamoyladenylate synthase"/>
    <property type="match status" value="1"/>
</dbReference>
<dbReference type="UniPathway" id="UPA00074">
    <property type="reaction ID" value="UER00942"/>
</dbReference>
<dbReference type="InterPro" id="IPR005145">
    <property type="entry name" value="Sua5_C"/>
</dbReference>
<dbReference type="GO" id="GO:0003725">
    <property type="term" value="F:double-stranded RNA binding"/>
    <property type="evidence" value="ECO:0007669"/>
    <property type="project" value="InterPro"/>
</dbReference>